<sequence>MPTSLQTRLATVFSDDPQTRVMAGVANWRPGSFGTFMPDVRSVVVHVTGGFPPRERVEEFVKRYVGPPADWEKRDDPGIGTQYFVPGDGTVFGLINMPSITLHGNHTNNWAIGVETGNLSESSPPPGSRWASLAANADQNADDVPGAKLWISHRAFREVVVSWWTTRTYAGPAREALGDRRYMLFTEQQYRGWALLARFLCERHDLPRNFPLLPHARRERTVDNSATFRRLALADERFPVLVRALAAHHIHEALFESANAATLEARYDAAIQPRNMATNTREHNRVWTALFDVYRGFHGHGFSGSNTLNSSDHDCPGPLFDWHRFAREVWDWWWYPFDLSDDLVTVVTARRPERRADGTTPLREYYFESTRDFDAKDRAYTLLAAGSGLRSSNGIFGDISSPSTFNLGTAGVPIYAPANGELVAARFPNTGDEVSMAFVLVRHEIFHLPDTLSVEIEGVGSFPANPGRIDYDQEPTYVYSLIIHLARPDGMSFTEVTDSNPCWLNRVLIRKKECDLVLALYDASAAHGGIEQAAWDSRPPGTPRRPTVLESWRTDAVALLFFLERLRAGDVAVGASGRNNETPIRVLLGDFLGHAGVIRKEGTMVLHGIGLETFGSGFVPPAFQSVASASGWSLPAGTPMPMLPAVFYQSEWSKAPSAEERTRLQGIGVNPDLVNWWGDASLVTRLHPTLPGHGQLNAAGFAFHYEPLKFMRWLNETTWASEWPKYKVTDAAGAAVPQLPDHPRPRARNV</sequence>
<accession>A0A1W1I3A2</accession>
<evidence type="ECO:0000313" key="1">
    <source>
        <dbReference type="EMBL" id="SLM47441.1"/>
    </source>
</evidence>
<dbReference type="Gene3D" id="3.40.80.10">
    <property type="entry name" value="Peptidoglycan recognition protein-like"/>
    <property type="match status" value="1"/>
</dbReference>
<dbReference type="EMBL" id="LT828648">
    <property type="protein sequence ID" value="SLM47441.1"/>
    <property type="molecule type" value="Genomic_DNA"/>
</dbReference>
<dbReference type="AlphaFoldDB" id="A0A1W1I3A2"/>
<dbReference type="GO" id="GO:0009253">
    <property type="term" value="P:peptidoglycan catabolic process"/>
    <property type="evidence" value="ECO:0007669"/>
    <property type="project" value="InterPro"/>
</dbReference>
<dbReference type="KEGG" id="nja:NSJP_1269"/>
<organism evidence="1 2">
    <name type="scientific">Nitrospira japonica</name>
    <dbReference type="NCBI Taxonomy" id="1325564"/>
    <lineage>
        <taxon>Bacteria</taxon>
        <taxon>Pseudomonadati</taxon>
        <taxon>Nitrospirota</taxon>
        <taxon>Nitrospiria</taxon>
        <taxon>Nitrospirales</taxon>
        <taxon>Nitrospiraceae</taxon>
        <taxon>Nitrospira</taxon>
    </lineage>
</organism>
<reference evidence="1 2" key="1">
    <citation type="submission" date="2017-03" db="EMBL/GenBank/DDBJ databases">
        <authorList>
            <person name="Afonso C.L."/>
            <person name="Miller P.J."/>
            <person name="Scott M.A."/>
            <person name="Spackman E."/>
            <person name="Goraichik I."/>
            <person name="Dimitrov K.M."/>
            <person name="Suarez D.L."/>
            <person name="Swayne D.E."/>
        </authorList>
    </citation>
    <scope>NUCLEOTIDE SEQUENCE [LARGE SCALE GENOMIC DNA]</scope>
    <source>
        <strain evidence="1">Genome sequencing of Nitrospira japonica strain NJ11</strain>
    </source>
</reference>
<name>A0A1W1I3A2_9BACT</name>
<gene>
    <name evidence="1" type="ORF">NSJP_1269</name>
</gene>
<keyword evidence="2" id="KW-1185">Reference proteome</keyword>
<dbReference type="Proteomes" id="UP000192042">
    <property type="component" value="Chromosome I"/>
</dbReference>
<dbReference type="InterPro" id="IPR036505">
    <property type="entry name" value="Amidase/PGRP_sf"/>
</dbReference>
<dbReference type="SUPFAM" id="SSF55846">
    <property type="entry name" value="N-acetylmuramoyl-L-alanine amidase-like"/>
    <property type="match status" value="1"/>
</dbReference>
<protein>
    <submittedName>
        <fullName evidence="1">Uncharacterized protein</fullName>
    </submittedName>
</protein>
<dbReference type="GO" id="GO:0008745">
    <property type="term" value="F:N-acetylmuramoyl-L-alanine amidase activity"/>
    <property type="evidence" value="ECO:0007669"/>
    <property type="project" value="InterPro"/>
</dbReference>
<evidence type="ECO:0000313" key="2">
    <source>
        <dbReference type="Proteomes" id="UP000192042"/>
    </source>
</evidence>
<dbReference type="STRING" id="1325564.NSJP_1269"/>
<proteinExistence type="predicted"/>